<dbReference type="GeneID" id="20081171"/>
<organism evidence="2">
    <name type="scientific">Aphanomyces invadans</name>
    <dbReference type="NCBI Taxonomy" id="157072"/>
    <lineage>
        <taxon>Eukaryota</taxon>
        <taxon>Sar</taxon>
        <taxon>Stramenopiles</taxon>
        <taxon>Oomycota</taxon>
        <taxon>Saprolegniomycetes</taxon>
        <taxon>Saprolegniales</taxon>
        <taxon>Verrucalvaceae</taxon>
        <taxon>Aphanomyces</taxon>
    </lineage>
</organism>
<evidence type="ECO:0000256" key="1">
    <source>
        <dbReference type="ARBA" id="ARBA00023125"/>
    </source>
</evidence>
<protein>
    <recommendedName>
        <fullName evidence="3">Core-binding (CB) domain-containing protein</fullName>
    </recommendedName>
</protein>
<reference evidence="2" key="1">
    <citation type="submission" date="2013-12" db="EMBL/GenBank/DDBJ databases">
        <title>The Genome Sequence of Aphanomyces invadans NJM9701.</title>
        <authorList>
            <consortium name="The Broad Institute Genomics Platform"/>
            <person name="Russ C."/>
            <person name="Tyler B."/>
            <person name="van West P."/>
            <person name="Dieguez-Uribeondo J."/>
            <person name="Young S.K."/>
            <person name="Zeng Q."/>
            <person name="Gargeya S."/>
            <person name="Fitzgerald M."/>
            <person name="Abouelleil A."/>
            <person name="Alvarado L."/>
            <person name="Chapman S.B."/>
            <person name="Gainer-Dewar J."/>
            <person name="Goldberg J."/>
            <person name="Griggs A."/>
            <person name="Gujja S."/>
            <person name="Hansen M."/>
            <person name="Howarth C."/>
            <person name="Imamovic A."/>
            <person name="Ireland A."/>
            <person name="Larimer J."/>
            <person name="McCowan C."/>
            <person name="Murphy C."/>
            <person name="Pearson M."/>
            <person name="Poon T.W."/>
            <person name="Priest M."/>
            <person name="Roberts A."/>
            <person name="Saif S."/>
            <person name="Shea T."/>
            <person name="Sykes S."/>
            <person name="Wortman J."/>
            <person name="Nusbaum C."/>
            <person name="Birren B."/>
        </authorList>
    </citation>
    <scope>NUCLEOTIDE SEQUENCE [LARGE SCALE GENOMIC DNA]</scope>
    <source>
        <strain evidence="2">NJM9701</strain>
    </source>
</reference>
<sequence>MEGTPTKQTIQESFRGASTRRTYKTYQTQFEAFCKSRKNGLSPVVASSDDCTDFFHHLYSLGRKARTIDSAKTALVAFFKMHNVE</sequence>
<dbReference type="RefSeq" id="XP_008866531.1">
    <property type="nucleotide sequence ID" value="XM_008868309.1"/>
</dbReference>
<dbReference type="VEuPathDB" id="FungiDB:H310_04121"/>
<accession>A0A024UHK1</accession>
<evidence type="ECO:0008006" key="3">
    <source>
        <dbReference type="Google" id="ProtNLM"/>
    </source>
</evidence>
<dbReference type="AlphaFoldDB" id="A0A024UHK1"/>
<dbReference type="PROSITE" id="PS50096">
    <property type="entry name" value="IQ"/>
    <property type="match status" value="1"/>
</dbReference>
<dbReference type="OrthoDB" id="10403555at2759"/>
<dbReference type="Gene3D" id="1.10.150.130">
    <property type="match status" value="1"/>
</dbReference>
<dbReference type="InterPro" id="IPR010998">
    <property type="entry name" value="Integrase_recombinase_N"/>
</dbReference>
<dbReference type="SUPFAM" id="SSF47823">
    <property type="entry name" value="lambda integrase-like, N-terminal domain"/>
    <property type="match status" value="1"/>
</dbReference>
<dbReference type="GO" id="GO:0003677">
    <property type="term" value="F:DNA binding"/>
    <property type="evidence" value="ECO:0007669"/>
    <property type="project" value="UniProtKB-KW"/>
</dbReference>
<dbReference type="EMBL" id="KI913957">
    <property type="protein sequence ID" value="ETW05093.1"/>
    <property type="molecule type" value="Genomic_DNA"/>
</dbReference>
<keyword evidence="1" id="KW-0238">DNA-binding</keyword>
<name>A0A024UHK1_9STRA</name>
<gene>
    <name evidence="2" type="ORF">H310_04121</name>
</gene>
<proteinExistence type="predicted"/>
<evidence type="ECO:0000313" key="2">
    <source>
        <dbReference type="EMBL" id="ETW05093.1"/>
    </source>
</evidence>